<keyword evidence="1" id="KW-1185">Reference proteome</keyword>
<evidence type="ECO:0000313" key="1">
    <source>
        <dbReference type="Proteomes" id="UP000887540"/>
    </source>
</evidence>
<protein>
    <submittedName>
        <fullName evidence="2">Uncharacterized protein</fullName>
    </submittedName>
</protein>
<dbReference type="Proteomes" id="UP000887540">
    <property type="component" value="Unplaced"/>
</dbReference>
<organism evidence="1 2">
    <name type="scientific">Acrobeloides nanus</name>
    <dbReference type="NCBI Taxonomy" id="290746"/>
    <lineage>
        <taxon>Eukaryota</taxon>
        <taxon>Metazoa</taxon>
        <taxon>Ecdysozoa</taxon>
        <taxon>Nematoda</taxon>
        <taxon>Chromadorea</taxon>
        <taxon>Rhabditida</taxon>
        <taxon>Tylenchina</taxon>
        <taxon>Cephalobomorpha</taxon>
        <taxon>Cephaloboidea</taxon>
        <taxon>Cephalobidae</taxon>
        <taxon>Acrobeloides</taxon>
    </lineage>
</organism>
<sequence>MFWVVHKLYIINRSRDSTDSESVDRSRVSPKKSALVCESYDNLNRSPDPESTILALDQSTDSKSIDRSRVKTVVFGSVDRLGVSRISGSVTTYKLKV</sequence>
<dbReference type="AlphaFoldDB" id="A0A914C0G9"/>
<evidence type="ECO:0000313" key="2">
    <source>
        <dbReference type="WBParaSite" id="ACRNAN_Path_1395.g5466.t1"/>
    </source>
</evidence>
<name>A0A914C0G9_9BILA</name>
<accession>A0A914C0G9</accession>
<dbReference type="WBParaSite" id="ACRNAN_Path_1395.g5466.t1">
    <property type="protein sequence ID" value="ACRNAN_Path_1395.g5466.t1"/>
    <property type="gene ID" value="ACRNAN_Path_1395.g5466"/>
</dbReference>
<proteinExistence type="predicted"/>
<reference evidence="2" key="1">
    <citation type="submission" date="2022-11" db="UniProtKB">
        <authorList>
            <consortium name="WormBaseParasite"/>
        </authorList>
    </citation>
    <scope>IDENTIFICATION</scope>
</reference>